<proteinExistence type="predicted"/>
<keyword evidence="3" id="KW-0378">Hydrolase</keyword>
<dbReference type="PANTHER" id="PTHR41775">
    <property type="entry name" value="SECRETED PROTEIN-RELATED"/>
    <property type="match status" value="1"/>
</dbReference>
<keyword evidence="3" id="KW-0482">Metalloprotease</keyword>
<dbReference type="InterPro" id="IPR008757">
    <property type="entry name" value="Peptidase_M6-like_domain"/>
</dbReference>
<dbReference type="AlphaFoldDB" id="A0A5C8GIA7"/>
<gene>
    <name evidence="3" type="ORF">ETF27_07225</name>
</gene>
<accession>A0A5C8GIA7</accession>
<dbReference type="RefSeq" id="WP_147785634.1">
    <property type="nucleotide sequence ID" value="NZ_SDIK01000054.1"/>
</dbReference>
<dbReference type="Pfam" id="PF05547">
    <property type="entry name" value="Peptidase_M6"/>
    <property type="match status" value="1"/>
</dbReference>
<dbReference type="EMBL" id="SDIK01000054">
    <property type="protein sequence ID" value="TXJ61539.1"/>
    <property type="molecule type" value="Genomic_DNA"/>
</dbReference>
<keyword evidence="4" id="KW-1185">Reference proteome</keyword>
<dbReference type="PANTHER" id="PTHR41775:SF1">
    <property type="entry name" value="PEPTIDASE M6-LIKE DOMAIN-CONTAINING PROTEIN"/>
    <property type="match status" value="1"/>
</dbReference>
<evidence type="ECO:0000313" key="4">
    <source>
        <dbReference type="Proteomes" id="UP000321612"/>
    </source>
</evidence>
<keyword evidence="3" id="KW-0645">Protease</keyword>
<comment type="caution">
    <text evidence="3">The sequence shown here is derived from an EMBL/GenBank/DDBJ whole genome shotgun (WGS) entry which is preliminary data.</text>
</comment>
<dbReference type="GO" id="GO:0008237">
    <property type="term" value="F:metallopeptidase activity"/>
    <property type="evidence" value="ECO:0007669"/>
    <property type="project" value="UniProtKB-KW"/>
</dbReference>
<evidence type="ECO:0000259" key="2">
    <source>
        <dbReference type="Pfam" id="PF05547"/>
    </source>
</evidence>
<feature type="domain" description="Peptidase M6-like" evidence="2">
    <location>
        <begin position="135"/>
        <end position="381"/>
    </location>
</feature>
<keyword evidence="1" id="KW-0732">Signal</keyword>
<dbReference type="SUPFAM" id="SSF55486">
    <property type="entry name" value="Metalloproteases ('zincins'), catalytic domain"/>
    <property type="match status" value="1"/>
</dbReference>
<dbReference type="NCBIfam" id="TIGR03296">
    <property type="entry name" value="M6dom_TIGR03296"/>
    <property type="match status" value="1"/>
</dbReference>
<evidence type="ECO:0000313" key="3">
    <source>
        <dbReference type="EMBL" id="TXJ61539.1"/>
    </source>
</evidence>
<dbReference type="Proteomes" id="UP000321612">
    <property type="component" value="Unassembled WGS sequence"/>
</dbReference>
<dbReference type="OrthoDB" id="9813478at2"/>
<organism evidence="3 4">
    <name type="scientific">Prevotella brunnea</name>
    <dbReference type="NCBI Taxonomy" id="2508867"/>
    <lineage>
        <taxon>Bacteria</taxon>
        <taxon>Pseudomonadati</taxon>
        <taxon>Bacteroidota</taxon>
        <taxon>Bacteroidia</taxon>
        <taxon>Bacteroidales</taxon>
        <taxon>Prevotellaceae</taxon>
        <taxon>Prevotella</taxon>
    </lineage>
</organism>
<sequence length="588" mass="66518">MKKAIILICLILSTIGVKASKAISTPFQVRQPDGTILTLMLHGDEHFSWITTPDNALVIETHKGYYIAKINDYGELMATNQLAHNASNRTDLEKRLIQLQNRSSFFNTAEKAMRTRRAMEIGTTTPPYFPHTGNPKVLTILVEFSDSTFYMSNPKKNFNQYLNCEGKPEKFDAFDNRNFGSVRQYFKDMSGGKFTPQFDVIGPIRLSKPLSYYGADGKGGNPKDLNIRELIKEACSAVDDSVNFKDYDNNNDGIADLVYVIYAGYSQSVGNLSTDIWPKSSWLSEDFKLDGVSIKRFGVSNELNYTRRLKDKNGKKIKVINGIGLFCHEFSHTMGLPDFYPYNQAAQIDNQTMEFWDLMDGGEYTDAGYTPTPYTPWEKEVMGWKNIETLANDTAKITLKADEALKITSDDAREYIVLHNIANQGWHKALYKSIGHGMLVYRINYERGKVNMFDHVNDTPGKPGMTIVPADGLLITSYHKEIAHKDYVAHHAGDPFPGTSDVHSIENIKLNHSTLNKPIYNIKETNDAITFEYLKDLTAAGIEKNESAQTAKLKKDMKIYNLNGKFMGINRNELLHGVYIQNNEKFVK</sequence>
<feature type="chain" id="PRO_5022677490" evidence="1">
    <location>
        <begin position="20"/>
        <end position="588"/>
    </location>
</feature>
<name>A0A5C8GIA7_9BACT</name>
<dbReference type="GO" id="GO:0006508">
    <property type="term" value="P:proteolysis"/>
    <property type="evidence" value="ECO:0007669"/>
    <property type="project" value="UniProtKB-KW"/>
</dbReference>
<feature type="signal peptide" evidence="1">
    <location>
        <begin position="1"/>
        <end position="19"/>
    </location>
</feature>
<reference evidence="4" key="1">
    <citation type="submission" date="2019-05" db="EMBL/GenBank/DDBJ databases">
        <title>Prevotella brunnea sp. nov., isolated from a wound of a patient.</title>
        <authorList>
            <person name="Buhl M."/>
        </authorList>
    </citation>
    <scope>NUCLEOTIDE SEQUENCE [LARGE SCALE GENOMIC DNA]</scope>
    <source>
        <strain evidence="4">A2672</strain>
    </source>
</reference>
<evidence type="ECO:0000256" key="1">
    <source>
        <dbReference type="SAM" id="SignalP"/>
    </source>
</evidence>
<protein>
    <submittedName>
        <fullName evidence="3">M6 family metalloprotease domain-containing protein</fullName>
    </submittedName>
</protein>